<dbReference type="InterPro" id="IPR002372">
    <property type="entry name" value="PQQ_rpt_dom"/>
</dbReference>
<dbReference type="SMART" id="SM00564">
    <property type="entry name" value="PQQ"/>
    <property type="match status" value="6"/>
</dbReference>
<feature type="domain" description="Pyrrolo-quinoline quinone repeat" evidence="1">
    <location>
        <begin position="206"/>
        <end position="305"/>
    </location>
</feature>
<accession>A0A059ZUG1</accession>
<dbReference type="KEGG" id="acz:Acaty_c1358"/>
<reference evidence="2 3" key="1">
    <citation type="journal article" date="2009" name="J. Bacteriol.">
        <title>Draft genome sequence of the extremely acidophilic bacterium Acidithiobacillus caldus ATCC 51756 reveals metabolic versatility in the genus Acidithiobacillus.</title>
        <authorList>
            <person name="Valdes J."/>
            <person name="Quatrini R."/>
            <person name="Hallberg K."/>
            <person name="Dopson M."/>
            <person name="Valenzuela P.D."/>
            <person name="Holmes D.S."/>
        </authorList>
    </citation>
    <scope>NUCLEOTIDE SEQUENCE [LARGE SCALE GENOMIC DNA]</scope>
    <source>
        <strain evidence="3">ATCC 51756 / DSM 8584 / KU</strain>
    </source>
</reference>
<dbReference type="Proteomes" id="UP000005522">
    <property type="component" value="Chromosome"/>
</dbReference>
<dbReference type="SUPFAM" id="SSF50998">
    <property type="entry name" value="Quinoprotein alcohol dehydrogenase-like"/>
    <property type="match status" value="2"/>
</dbReference>
<dbReference type="Gene3D" id="2.40.10.480">
    <property type="match status" value="1"/>
</dbReference>
<dbReference type="HOGENOM" id="CLU_030956_0_0_6"/>
<proteinExistence type="predicted"/>
<name>A0A059ZUG1_ACICK</name>
<sequence length="486" mass="51680">MPLRAIWGAVLRVLPGINNASVRTSEYLYGQGTYHDSDTIPTIFRLISAVITGSFLYVPTAAAGITPTLWPMYAFQPGHNAFIKLPFPAVSWTFEVPGAAAARKAVLNNTTIRDLVGFPIGVSVADHAVFAPNDNGYLYKLQAKSGKLDWAFDAYNQLMTTPVVARVAGKTLVFVGAGNSVFTYSHARKFGMKDAQVIRGSDVSAIDAVDAATGKLVWTYRTKGEDMPSAVFDHGMLIFGNGDGHVYALDAANGALKWKTAIQSFVSMSSAALDPQNNVVIVGGTHPSNIYALDATTGRLLWKVHPAHIFSSSGGDGTWAVADGLAIGQIETRTKGQKSVSNSEELAIDIATGKVVWSTTLGTGKTPPRNKDAVPAVDHGVIYTGSPVTHREYAINVSNGRILWTTPLKVGMKAAPTIVRNTVIQPTGNGNLFTLDRANGKVIHVANLHQGGYGPQNGVALGKTFFIGTNSGYLQAIPLQKLGVDD</sequence>
<gene>
    <name evidence="2" type="ORF">Acaty_c1358</name>
</gene>
<dbReference type="Pfam" id="PF13360">
    <property type="entry name" value="PQQ_2"/>
    <property type="match status" value="2"/>
</dbReference>
<dbReference type="AlphaFoldDB" id="A0A059ZUG1"/>
<dbReference type="InterPro" id="IPR011047">
    <property type="entry name" value="Quinoprotein_ADH-like_sf"/>
</dbReference>
<dbReference type="Gene3D" id="2.130.10.10">
    <property type="entry name" value="YVTN repeat-like/Quinoprotein amine dehydrogenase"/>
    <property type="match status" value="2"/>
</dbReference>
<protein>
    <recommendedName>
        <fullName evidence="1">Pyrrolo-quinoline quinone repeat domain-containing protein</fullName>
    </recommendedName>
</protein>
<evidence type="ECO:0000313" key="2">
    <source>
        <dbReference type="EMBL" id="AIA55225.1"/>
    </source>
</evidence>
<evidence type="ECO:0000313" key="3">
    <source>
        <dbReference type="Proteomes" id="UP000005522"/>
    </source>
</evidence>
<evidence type="ECO:0000259" key="1">
    <source>
        <dbReference type="Pfam" id="PF13360"/>
    </source>
</evidence>
<dbReference type="eggNOG" id="COG1520">
    <property type="taxonomic scope" value="Bacteria"/>
</dbReference>
<organism evidence="2 3">
    <name type="scientific">Acidithiobacillus caldus (strain ATCC 51756 / DSM 8584 / KU)</name>
    <dbReference type="NCBI Taxonomy" id="637389"/>
    <lineage>
        <taxon>Bacteria</taxon>
        <taxon>Pseudomonadati</taxon>
        <taxon>Pseudomonadota</taxon>
        <taxon>Acidithiobacillia</taxon>
        <taxon>Acidithiobacillales</taxon>
        <taxon>Acidithiobacillaceae</taxon>
        <taxon>Acidithiobacillus</taxon>
    </lineage>
</organism>
<dbReference type="InterPro" id="IPR018391">
    <property type="entry name" value="PQQ_b-propeller_rpt"/>
</dbReference>
<dbReference type="PANTHER" id="PTHR34512">
    <property type="entry name" value="CELL SURFACE PROTEIN"/>
    <property type="match status" value="1"/>
</dbReference>
<dbReference type="InterPro" id="IPR015943">
    <property type="entry name" value="WD40/YVTN_repeat-like_dom_sf"/>
</dbReference>
<dbReference type="EMBL" id="CP005986">
    <property type="protein sequence ID" value="AIA55225.1"/>
    <property type="molecule type" value="Genomic_DNA"/>
</dbReference>
<dbReference type="PANTHER" id="PTHR34512:SF30">
    <property type="entry name" value="OUTER MEMBRANE PROTEIN ASSEMBLY FACTOR BAMB"/>
    <property type="match status" value="1"/>
</dbReference>
<feature type="domain" description="Pyrrolo-quinoline quinone repeat" evidence="1">
    <location>
        <begin position="347"/>
        <end position="477"/>
    </location>
</feature>